<dbReference type="GO" id="GO:0008757">
    <property type="term" value="F:S-adenosylmethionine-dependent methyltransferase activity"/>
    <property type="evidence" value="ECO:0007669"/>
    <property type="project" value="TreeGrafter"/>
</dbReference>
<reference evidence="4 5" key="1">
    <citation type="submission" date="2019-05" db="EMBL/GenBank/DDBJ databases">
        <title>Draft genome sequence of Nonomuraea zeae DSM 100528.</title>
        <authorList>
            <person name="Saricaoglu S."/>
            <person name="Isik K."/>
        </authorList>
    </citation>
    <scope>NUCLEOTIDE SEQUENCE [LARGE SCALE GENOMIC DNA]</scope>
    <source>
        <strain evidence="4 5">DSM 100528</strain>
    </source>
</reference>
<dbReference type="InterPro" id="IPR029063">
    <property type="entry name" value="SAM-dependent_MTases_sf"/>
</dbReference>
<dbReference type="Pfam" id="PF01596">
    <property type="entry name" value="Methyltransf_3"/>
    <property type="match status" value="1"/>
</dbReference>
<accession>A0A5S4GY54</accession>
<dbReference type="OrthoDB" id="9799672at2"/>
<proteinExistence type="predicted"/>
<dbReference type="SUPFAM" id="SSF53335">
    <property type="entry name" value="S-adenosyl-L-methionine-dependent methyltransferases"/>
    <property type="match status" value="1"/>
</dbReference>
<name>A0A5S4GY54_9ACTN</name>
<organism evidence="4 5">
    <name type="scientific">Nonomuraea zeae</name>
    <dbReference type="NCBI Taxonomy" id="1642303"/>
    <lineage>
        <taxon>Bacteria</taxon>
        <taxon>Bacillati</taxon>
        <taxon>Actinomycetota</taxon>
        <taxon>Actinomycetes</taxon>
        <taxon>Streptosporangiales</taxon>
        <taxon>Streptosporangiaceae</taxon>
        <taxon>Nonomuraea</taxon>
    </lineage>
</organism>
<gene>
    <name evidence="4" type="ORF">ETD85_06520</name>
</gene>
<dbReference type="GO" id="GO:0032259">
    <property type="term" value="P:methylation"/>
    <property type="evidence" value="ECO:0007669"/>
    <property type="project" value="UniProtKB-KW"/>
</dbReference>
<evidence type="ECO:0000256" key="2">
    <source>
        <dbReference type="ARBA" id="ARBA00022679"/>
    </source>
</evidence>
<protein>
    <submittedName>
        <fullName evidence="4">SAM-dependent methyltransferase</fullName>
    </submittedName>
</protein>
<dbReference type="PANTHER" id="PTHR10509:SF14">
    <property type="entry name" value="CAFFEOYL-COA O-METHYLTRANSFERASE 3-RELATED"/>
    <property type="match status" value="1"/>
</dbReference>
<dbReference type="EMBL" id="VCKX01000013">
    <property type="protein sequence ID" value="TMR37878.1"/>
    <property type="molecule type" value="Genomic_DNA"/>
</dbReference>
<keyword evidence="3" id="KW-0949">S-adenosyl-L-methionine</keyword>
<dbReference type="InterPro" id="IPR050362">
    <property type="entry name" value="Cation-dep_OMT"/>
</dbReference>
<evidence type="ECO:0000313" key="5">
    <source>
        <dbReference type="Proteomes" id="UP000306628"/>
    </source>
</evidence>
<dbReference type="InterPro" id="IPR002935">
    <property type="entry name" value="SAM_O-MeTrfase"/>
</dbReference>
<dbReference type="CDD" id="cd02440">
    <property type="entry name" value="AdoMet_MTases"/>
    <property type="match status" value="1"/>
</dbReference>
<keyword evidence="5" id="KW-1185">Reference proteome</keyword>
<dbReference type="RefSeq" id="WP_138688686.1">
    <property type="nucleotide sequence ID" value="NZ_JBHSAZ010000013.1"/>
</dbReference>
<dbReference type="Proteomes" id="UP000306628">
    <property type="component" value="Unassembled WGS sequence"/>
</dbReference>
<evidence type="ECO:0000256" key="3">
    <source>
        <dbReference type="ARBA" id="ARBA00022691"/>
    </source>
</evidence>
<dbReference type="PANTHER" id="PTHR10509">
    <property type="entry name" value="O-METHYLTRANSFERASE-RELATED"/>
    <property type="match status" value="1"/>
</dbReference>
<dbReference type="GO" id="GO:0008171">
    <property type="term" value="F:O-methyltransferase activity"/>
    <property type="evidence" value="ECO:0007669"/>
    <property type="project" value="InterPro"/>
</dbReference>
<sequence length="219" mass="24223">MIHHLDVTRSVLDYVREHTLREDPVLTGLRDATAAMTERAMQLYPEEGELLAMLVRLTGARRTLEVGVFTGYSTLCTARALPPGGRVVALDVSEEFTAIARRFWARAGVADRIDLRLGEASAELRRMLGRGEAGTYDFAFLDADKNNYPAYWELLLALVRPGGLLVIDNTLWAGKVADPAQQDPDTAGVRALNELIARDERVESVMLPFADGVTLVRVR</sequence>
<keyword evidence="1 4" id="KW-0489">Methyltransferase</keyword>
<dbReference type="AlphaFoldDB" id="A0A5S4GY54"/>
<dbReference type="PROSITE" id="PS51682">
    <property type="entry name" value="SAM_OMT_I"/>
    <property type="match status" value="1"/>
</dbReference>
<keyword evidence="2 4" id="KW-0808">Transferase</keyword>
<comment type="caution">
    <text evidence="4">The sequence shown here is derived from an EMBL/GenBank/DDBJ whole genome shotgun (WGS) entry which is preliminary data.</text>
</comment>
<evidence type="ECO:0000313" key="4">
    <source>
        <dbReference type="EMBL" id="TMR37878.1"/>
    </source>
</evidence>
<evidence type="ECO:0000256" key="1">
    <source>
        <dbReference type="ARBA" id="ARBA00022603"/>
    </source>
</evidence>
<dbReference type="Gene3D" id="3.40.50.150">
    <property type="entry name" value="Vaccinia Virus protein VP39"/>
    <property type="match status" value="1"/>
</dbReference>